<feature type="compositionally biased region" description="Low complexity" evidence="1">
    <location>
        <begin position="69"/>
        <end position="79"/>
    </location>
</feature>
<dbReference type="SUPFAM" id="SSF48452">
    <property type="entry name" value="TPR-like"/>
    <property type="match status" value="1"/>
</dbReference>
<protein>
    <recommendedName>
        <fullName evidence="2">Clr5 domain-containing protein</fullName>
    </recommendedName>
</protein>
<comment type="caution">
    <text evidence="3">The sequence shown here is derived from an EMBL/GenBank/DDBJ whole genome shotgun (WGS) entry which is preliminary data.</text>
</comment>
<organism evidence="3 4">
    <name type="scientific">Neonectria ditissima</name>
    <dbReference type="NCBI Taxonomy" id="78410"/>
    <lineage>
        <taxon>Eukaryota</taxon>
        <taxon>Fungi</taxon>
        <taxon>Dikarya</taxon>
        <taxon>Ascomycota</taxon>
        <taxon>Pezizomycotina</taxon>
        <taxon>Sordariomycetes</taxon>
        <taxon>Hypocreomycetidae</taxon>
        <taxon>Hypocreales</taxon>
        <taxon>Nectriaceae</taxon>
        <taxon>Neonectria</taxon>
    </lineage>
</organism>
<dbReference type="PANTHER" id="PTHR38788:SF3">
    <property type="entry name" value="CLR5 DOMAIN-CONTAINING PROTEIN"/>
    <property type="match status" value="1"/>
</dbReference>
<feature type="region of interest" description="Disordered" evidence="1">
    <location>
        <begin position="378"/>
        <end position="417"/>
    </location>
</feature>
<name>A0A0P7BXN7_9HYPO</name>
<evidence type="ECO:0000313" key="4">
    <source>
        <dbReference type="Proteomes" id="UP000050424"/>
    </source>
</evidence>
<dbReference type="InterPro" id="IPR011990">
    <property type="entry name" value="TPR-like_helical_dom_sf"/>
</dbReference>
<dbReference type="PANTHER" id="PTHR38788">
    <property type="entry name" value="CLR5 DOMAIN-CONTAINING PROTEIN"/>
    <property type="match status" value="1"/>
</dbReference>
<evidence type="ECO:0000259" key="2">
    <source>
        <dbReference type="Pfam" id="PF14420"/>
    </source>
</evidence>
<gene>
    <name evidence="3" type="ORF">AK830_g910</name>
</gene>
<sequence length="640" mass="72623">MDSHSFFDTSPRFGWSPQNDFLHGGDFERPMDTPILRNPIPESPAMNHDRSHDDGPSTQPVSQPPPAPVASTVAQAVPTGPKRRSRYRQLNWNRQKARLKTVYLDENKSLAETMQIMKNEYSFDASVKLYKEKFKQWGWSKNLPVPIAEFIVGKAKERRRNRGEETVFTYGGRQWDQARAEHTLSRTTKPRLQSEHLDVKTPEGVLYNAPTPQVIILSSAGDSSATSGDDESEAQTDKASIIEIASDSEADNETTLPLSWNGYTRTQLLSMRQEGSDLVQRGNPEAARELLNEALEGFTHLQGVTNEETKKIAYELADLYVQLGSHREADLVLEQITQSHIEKLGVKDKKTQQHVLHTVELLNGWNRPQDALGLLSLAQETTKTNPPPRSRNSRKRARRRKNRGSARVGSDSPIPEDASQSYIDYRINEARPHVASKVAAVESLLVALINHCESKQKQLPIQNLRARAELLSLYQKLDAIDAHTSAFEDAHNALNRIWRSYQWHEERFQCVEMMEAYMQVVANMLKGGYEAVAKAQFRQVADKAESLFMFNDERAVWINITIGLVYQTHMTWDDAQEWFSRALAGAMANTQWNAEDGIVRALDNARDKHHFSYISDEGRPYRTIFGISGITIRPGRLHLE</sequence>
<feature type="domain" description="Clr5" evidence="2">
    <location>
        <begin position="91"/>
        <end position="141"/>
    </location>
</feature>
<dbReference type="Gene3D" id="1.25.40.10">
    <property type="entry name" value="Tetratricopeptide repeat domain"/>
    <property type="match status" value="1"/>
</dbReference>
<proteinExistence type="predicted"/>
<dbReference type="AlphaFoldDB" id="A0A0P7BXN7"/>
<feature type="compositionally biased region" description="Basic residues" evidence="1">
    <location>
        <begin position="391"/>
        <end position="404"/>
    </location>
</feature>
<accession>A0A0P7BXN7</accession>
<dbReference type="Pfam" id="PF14420">
    <property type="entry name" value="Clr5"/>
    <property type="match status" value="1"/>
</dbReference>
<dbReference type="EMBL" id="LKCW01000006">
    <property type="protein sequence ID" value="KPM45639.1"/>
    <property type="molecule type" value="Genomic_DNA"/>
</dbReference>
<dbReference type="InterPro" id="IPR025676">
    <property type="entry name" value="Clr5_dom"/>
</dbReference>
<dbReference type="OrthoDB" id="5308957at2759"/>
<evidence type="ECO:0000313" key="3">
    <source>
        <dbReference type="EMBL" id="KPM45639.1"/>
    </source>
</evidence>
<evidence type="ECO:0000256" key="1">
    <source>
        <dbReference type="SAM" id="MobiDB-lite"/>
    </source>
</evidence>
<feature type="region of interest" description="Disordered" evidence="1">
    <location>
        <begin position="1"/>
        <end position="85"/>
    </location>
</feature>
<reference evidence="3 4" key="1">
    <citation type="submission" date="2015-09" db="EMBL/GenBank/DDBJ databases">
        <title>Draft genome of a European isolate of the apple canker pathogen Neonectria ditissima.</title>
        <authorList>
            <person name="Gomez-Cortecero A."/>
            <person name="Harrison R.J."/>
            <person name="Armitage A.D."/>
        </authorList>
    </citation>
    <scope>NUCLEOTIDE SEQUENCE [LARGE SCALE GENOMIC DNA]</scope>
    <source>
        <strain evidence="3 4">R09/05</strain>
    </source>
</reference>
<dbReference type="Proteomes" id="UP000050424">
    <property type="component" value="Unassembled WGS sequence"/>
</dbReference>
<dbReference type="STRING" id="78410.A0A0P7BXN7"/>
<keyword evidence="4" id="KW-1185">Reference proteome</keyword>